<organism evidence="3 4">
    <name type="scientific">Gymnopus androsaceus JB14</name>
    <dbReference type="NCBI Taxonomy" id="1447944"/>
    <lineage>
        <taxon>Eukaryota</taxon>
        <taxon>Fungi</taxon>
        <taxon>Dikarya</taxon>
        <taxon>Basidiomycota</taxon>
        <taxon>Agaricomycotina</taxon>
        <taxon>Agaricomycetes</taxon>
        <taxon>Agaricomycetidae</taxon>
        <taxon>Agaricales</taxon>
        <taxon>Marasmiineae</taxon>
        <taxon>Omphalotaceae</taxon>
        <taxon>Gymnopus</taxon>
    </lineage>
</organism>
<dbReference type="InterPro" id="IPR039535">
    <property type="entry name" value="ASST-like"/>
</dbReference>
<dbReference type="AlphaFoldDB" id="A0A6A4IA62"/>
<dbReference type="InterPro" id="IPR011044">
    <property type="entry name" value="Quino_amine_DH_bsu"/>
</dbReference>
<evidence type="ECO:0000256" key="2">
    <source>
        <dbReference type="SAM" id="SignalP"/>
    </source>
</evidence>
<evidence type="ECO:0000313" key="3">
    <source>
        <dbReference type="EMBL" id="KAE9406703.1"/>
    </source>
</evidence>
<dbReference type="PANTHER" id="PTHR35340:SF5">
    <property type="entry name" value="ASST-DOMAIN-CONTAINING PROTEIN"/>
    <property type="match status" value="1"/>
</dbReference>
<dbReference type="Pfam" id="PF14269">
    <property type="entry name" value="Arylsulfotran_2"/>
    <property type="match status" value="1"/>
</dbReference>
<accession>A0A6A4IA62</accession>
<keyword evidence="2" id="KW-0732">Signal</keyword>
<feature type="transmembrane region" description="Helical" evidence="1">
    <location>
        <begin position="516"/>
        <end position="537"/>
    </location>
</feature>
<evidence type="ECO:0000313" key="4">
    <source>
        <dbReference type="Proteomes" id="UP000799118"/>
    </source>
</evidence>
<name>A0A6A4IA62_9AGAR</name>
<dbReference type="SUPFAM" id="SSF50969">
    <property type="entry name" value="YVTN repeat-like/Quinoprotein amine dehydrogenase"/>
    <property type="match status" value="1"/>
</dbReference>
<dbReference type="OrthoDB" id="5427350at2759"/>
<evidence type="ECO:0000256" key="1">
    <source>
        <dbReference type="SAM" id="Phobius"/>
    </source>
</evidence>
<protein>
    <recommendedName>
        <fullName evidence="5">ASST-domain-containing protein</fullName>
    </recommendedName>
</protein>
<keyword evidence="1" id="KW-0472">Membrane</keyword>
<dbReference type="PANTHER" id="PTHR35340">
    <property type="entry name" value="PQQ ENZYME REPEAT PROTEIN-RELATED"/>
    <property type="match status" value="1"/>
</dbReference>
<evidence type="ECO:0008006" key="5">
    <source>
        <dbReference type="Google" id="ProtNLM"/>
    </source>
</evidence>
<keyword evidence="4" id="KW-1185">Reference proteome</keyword>
<dbReference type="EMBL" id="ML769400">
    <property type="protein sequence ID" value="KAE9406703.1"/>
    <property type="molecule type" value="Genomic_DNA"/>
</dbReference>
<feature type="chain" id="PRO_5025454961" description="ASST-domain-containing protein" evidence="2">
    <location>
        <begin position="30"/>
        <end position="540"/>
    </location>
</feature>
<keyword evidence="1" id="KW-0812">Transmembrane</keyword>
<sequence>MILHRPSFPTLLTLSLRLLSPSYVQFARSDSVYIASADYTAGAYGAGPFQSYFSANSTPSIWNFVQPQNKTTSISAGYLFTAPGGSSTVTPGPLIYDSNGFLVWDGTAFGETLVFQVETYQGEPVIVSWSGDELATGVGNGTISIINNKYELIATVTANLTGITGPTLSDFHETRITTSNTLMTTAYQPIEYDLSAFGGPATGYLSNSLFQEINITTGEALFTWSAIDHVSPSECYSPIGSTGTSVSNLWDYFHINSIDLSDDGNYLVSSRHCYTIYFINGTTGDIIWQMGGMNSSFAMGDGANYSWQHHARWVTKNDTGATMTLFDNAGEFGVTDEANSRGLFLALNFTNMSVSLIQEFEPHNTTLSQSQGSVQLQPNGNFLVGWGFMPWSSEYSADGELLWAGQFGIVAFASTGPENQRLLLLWTLPNHSKSNLLSVHASWNGDTRTKKWELLGASDSSGSNTVSLYNQTRSGFETSITINTANQKYDYLAVRAFGAENTPLGVSDFVSTGNGVAALVIGAWRTVLAAVMVVWFVQAI</sequence>
<dbReference type="Proteomes" id="UP000799118">
    <property type="component" value="Unassembled WGS sequence"/>
</dbReference>
<gene>
    <name evidence="3" type="ORF">BT96DRAFT_987257</name>
</gene>
<feature type="signal peptide" evidence="2">
    <location>
        <begin position="1"/>
        <end position="29"/>
    </location>
</feature>
<dbReference type="InterPro" id="IPR053143">
    <property type="entry name" value="Arylsulfate_ST"/>
</dbReference>
<keyword evidence="1" id="KW-1133">Transmembrane helix</keyword>
<proteinExistence type="predicted"/>
<reference evidence="3" key="1">
    <citation type="journal article" date="2019" name="Environ. Microbiol.">
        <title>Fungal ecological strategies reflected in gene transcription - a case study of two litter decomposers.</title>
        <authorList>
            <person name="Barbi F."/>
            <person name="Kohler A."/>
            <person name="Barry K."/>
            <person name="Baskaran P."/>
            <person name="Daum C."/>
            <person name="Fauchery L."/>
            <person name="Ihrmark K."/>
            <person name="Kuo A."/>
            <person name="LaButti K."/>
            <person name="Lipzen A."/>
            <person name="Morin E."/>
            <person name="Grigoriev I.V."/>
            <person name="Henrissat B."/>
            <person name="Lindahl B."/>
            <person name="Martin F."/>
        </authorList>
    </citation>
    <scope>NUCLEOTIDE SEQUENCE</scope>
    <source>
        <strain evidence="3">JB14</strain>
    </source>
</reference>